<dbReference type="InterPro" id="IPR007278">
    <property type="entry name" value="DUF397"/>
</dbReference>
<evidence type="ECO:0000259" key="1">
    <source>
        <dbReference type="Pfam" id="PF04149"/>
    </source>
</evidence>
<name>A0ABN1NQY3_9ACTN</name>
<gene>
    <name evidence="2" type="ORF">GCM10009560_08430</name>
</gene>
<keyword evidence="3" id="KW-1185">Reference proteome</keyword>
<sequence>MDLTNVQWRKARRSANNGGNCVEVAVTNGTKEGHTRVYAIRDSKDLNPNKVLTFTPTEWNAFRLSIKDGELDDLT</sequence>
<proteinExistence type="predicted"/>
<accession>A0ABN1NQY3</accession>
<dbReference type="EMBL" id="BAAAHQ010000002">
    <property type="protein sequence ID" value="GAA0914714.1"/>
    <property type="molecule type" value="Genomic_DNA"/>
</dbReference>
<comment type="caution">
    <text evidence="2">The sequence shown here is derived from an EMBL/GenBank/DDBJ whole genome shotgun (WGS) entry which is preliminary data.</text>
</comment>
<reference evidence="2 3" key="1">
    <citation type="journal article" date="2019" name="Int. J. Syst. Evol. Microbiol.">
        <title>The Global Catalogue of Microorganisms (GCM) 10K type strain sequencing project: providing services to taxonomists for standard genome sequencing and annotation.</title>
        <authorList>
            <consortium name="The Broad Institute Genomics Platform"/>
            <consortium name="The Broad Institute Genome Sequencing Center for Infectious Disease"/>
            <person name="Wu L."/>
            <person name="Ma J."/>
        </authorList>
    </citation>
    <scope>NUCLEOTIDE SEQUENCE [LARGE SCALE GENOMIC DNA]</scope>
    <source>
        <strain evidence="2 3">JCM 11136</strain>
    </source>
</reference>
<evidence type="ECO:0000313" key="3">
    <source>
        <dbReference type="Proteomes" id="UP001501578"/>
    </source>
</evidence>
<protein>
    <recommendedName>
        <fullName evidence="1">DUF397 domain-containing protein</fullName>
    </recommendedName>
</protein>
<dbReference type="Proteomes" id="UP001501578">
    <property type="component" value="Unassembled WGS sequence"/>
</dbReference>
<evidence type="ECO:0000313" key="2">
    <source>
        <dbReference type="EMBL" id="GAA0914714.1"/>
    </source>
</evidence>
<organism evidence="2 3">
    <name type="scientific">Nonomuraea longicatena</name>
    <dbReference type="NCBI Taxonomy" id="83682"/>
    <lineage>
        <taxon>Bacteria</taxon>
        <taxon>Bacillati</taxon>
        <taxon>Actinomycetota</taxon>
        <taxon>Actinomycetes</taxon>
        <taxon>Streptosporangiales</taxon>
        <taxon>Streptosporangiaceae</taxon>
        <taxon>Nonomuraea</taxon>
    </lineage>
</organism>
<dbReference type="RefSeq" id="WP_343948342.1">
    <property type="nucleotide sequence ID" value="NZ_BAAAHQ010000002.1"/>
</dbReference>
<feature type="domain" description="DUF397" evidence="1">
    <location>
        <begin position="6"/>
        <end position="67"/>
    </location>
</feature>
<dbReference type="Pfam" id="PF04149">
    <property type="entry name" value="DUF397"/>
    <property type="match status" value="1"/>
</dbReference>